<reference evidence="3" key="1">
    <citation type="journal article" date="2019" name="Int. J. Syst. Evol. Microbiol.">
        <title>The Global Catalogue of Microorganisms (GCM) 10K type strain sequencing project: providing services to taxonomists for standard genome sequencing and annotation.</title>
        <authorList>
            <consortium name="The Broad Institute Genomics Platform"/>
            <consortium name="The Broad Institute Genome Sequencing Center for Infectious Disease"/>
            <person name="Wu L."/>
            <person name="Ma J."/>
        </authorList>
    </citation>
    <scope>NUCLEOTIDE SEQUENCE [LARGE SCALE GENOMIC DNA]</scope>
    <source>
        <strain evidence="3">JCM 17923</strain>
    </source>
</reference>
<keyword evidence="3" id="KW-1185">Reference proteome</keyword>
<dbReference type="EMBL" id="BAABGZ010000015">
    <property type="protein sequence ID" value="GAA4354021.1"/>
    <property type="molecule type" value="Genomic_DNA"/>
</dbReference>
<evidence type="ECO:0000259" key="1">
    <source>
        <dbReference type="SMART" id="SM01321"/>
    </source>
</evidence>
<dbReference type="RefSeq" id="WP_345235423.1">
    <property type="nucleotide sequence ID" value="NZ_BAABGZ010000015.1"/>
</dbReference>
<proteinExistence type="predicted"/>
<gene>
    <name evidence="2" type="ORF">GCM10023185_15260</name>
</gene>
<dbReference type="InterPro" id="IPR036515">
    <property type="entry name" value="Transposase_17_sf"/>
</dbReference>
<dbReference type="PANTHER" id="PTHR36966:SF1">
    <property type="entry name" value="REP-ASSOCIATED TYROSINE TRANSPOSASE"/>
    <property type="match status" value="1"/>
</dbReference>
<protein>
    <submittedName>
        <fullName evidence="2">Transposase</fullName>
    </submittedName>
</protein>
<dbReference type="Gene3D" id="3.30.70.1290">
    <property type="entry name" value="Transposase IS200-like"/>
    <property type="match status" value="1"/>
</dbReference>
<dbReference type="PANTHER" id="PTHR36966">
    <property type="entry name" value="REP-ASSOCIATED TYROSINE TRANSPOSASE"/>
    <property type="match status" value="1"/>
</dbReference>
<dbReference type="InterPro" id="IPR002686">
    <property type="entry name" value="Transposase_17"/>
</dbReference>
<feature type="domain" description="Transposase IS200-like" evidence="1">
    <location>
        <begin position="36"/>
        <end position="180"/>
    </location>
</feature>
<dbReference type="InterPro" id="IPR052715">
    <property type="entry name" value="RAYT_transposase"/>
</dbReference>
<organism evidence="2 3">
    <name type="scientific">Hymenobacter saemangeumensis</name>
    <dbReference type="NCBI Taxonomy" id="1084522"/>
    <lineage>
        <taxon>Bacteria</taxon>
        <taxon>Pseudomonadati</taxon>
        <taxon>Bacteroidota</taxon>
        <taxon>Cytophagia</taxon>
        <taxon>Cytophagales</taxon>
        <taxon>Hymenobacteraceae</taxon>
        <taxon>Hymenobacter</taxon>
    </lineage>
</organism>
<dbReference type="SUPFAM" id="SSF143422">
    <property type="entry name" value="Transposase IS200-like"/>
    <property type="match status" value="1"/>
</dbReference>
<accession>A0ABP8I9I6</accession>
<evidence type="ECO:0000313" key="3">
    <source>
        <dbReference type="Proteomes" id="UP001501153"/>
    </source>
</evidence>
<sequence length="196" mass="22329">MLRLYIHKGSFDQMKDGIFADKYRIASARRPGYDYGQAGWYFITICTQGRQPYFGSIQPAGGALADAYLLGTALAVRAIECWQQIPQHFPFVEPDAFVVMPDHVHGILFFHQSVERLNSLAPTFGPQSKNLAAVVRGFKVGVKAWATHSSLDFAWQPRYFDRVIRNEIELQKIRDYIKNNPNRWDADSCHDSGVFV</sequence>
<comment type="caution">
    <text evidence="2">The sequence shown here is derived from an EMBL/GenBank/DDBJ whole genome shotgun (WGS) entry which is preliminary data.</text>
</comment>
<evidence type="ECO:0000313" key="2">
    <source>
        <dbReference type="EMBL" id="GAA4354021.1"/>
    </source>
</evidence>
<name>A0ABP8I9I6_9BACT</name>
<dbReference type="Proteomes" id="UP001501153">
    <property type="component" value="Unassembled WGS sequence"/>
</dbReference>
<dbReference type="SMART" id="SM01321">
    <property type="entry name" value="Y1_Tnp"/>
    <property type="match status" value="1"/>
</dbReference>